<evidence type="ECO:0000256" key="1">
    <source>
        <dbReference type="SAM" id="Phobius"/>
    </source>
</evidence>
<keyword evidence="3" id="KW-1185">Reference proteome</keyword>
<keyword evidence="1" id="KW-0472">Membrane</keyword>
<keyword evidence="1" id="KW-0812">Transmembrane</keyword>
<evidence type="ECO:0000313" key="3">
    <source>
        <dbReference type="Proteomes" id="UP001303407"/>
    </source>
</evidence>
<feature type="transmembrane region" description="Helical" evidence="1">
    <location>
        <begin position="81"/>
        <end position="102"/>
    </location>
</feature>
<feature type="transmembrane region" description="Helical" evidence="1">
    <location>
        <begin position="28"/>
        <end position="47"/>
    </location>
</feature>
<organism evidence="2 3">
    <name type="scientific">Thalassobellus suaedae</name>
    <dbReference type="NCBI Taxonomy" id="3074124"/>
    <lineage>
        <taxon>Bacteria</taxon>
        <taxon>Pseudomonadati</taxon>
        <taxon>Bacteroidota</taxon>
        <taxon>Flavobacteriia</taxon>
        <taxon>Flavobacteriales</taxon>
        <taxon>Flavobacteriaceae</taxon>
        <taxon>Thalassobellus</taxon>
    </lineage>
</organism>
<feature type="transmembrane region" description="Helical" evidence="1">
    <location>
        <begin position="114"/>
        <end position="132"/>
    </location>
</feature>
<feature type="transmembrane region" description="Helical" evidence="1">
    <location>
        <begin position="54"/>
        <end position="75"/>
    </location>
</feature>
<sequence length="298" mass="34390">MRSEFAISIIISLVFLSLGFLLLHYGQINYGISFFVFLPFIIGYISGNSTIQTISIWGHLISLSIFFVLLYFGGLEGMVCILMAIPLIVLAIAFGIVIKYIIKTFFRPYTEKQNTIKSTIIPFLIFLVFGFAEEQLTKNDSYVIDVTSEIILPYSPMEVYDHIKSVDTLDAEKPFLMRLDLPIPQKCVLVAEKVGALRTCYFKGGKIVERITELKKGEILKMDIIDYQLNGKKWLGFKEASYIFEDIGVGYCKLIRSTTYTSELYPRFYWRTLEKIGIQQQHEYVFKNLNKDLERMEL</sequence>
<evidence type="ECO:0000313" key="2">
    <source>
        <dbReference type="EMBL" id="WNH11183.1"/>
    </source>
</evidence>
<dbReference type="SUPFAM" id="SSF55961">
    <property type="entry name" value="Bet v1-like"/>
    <property type="match status" value="1"/>
</dbReference>
<proteinExistence type="predicted"/>
<accession>A0ABY9XZR7</accession>
<name>A0ABY9XZR7_9FLAO</name>
<keyword evidence="1" id="KW-1133">Transmembrane helix</keyword>
<gene>
    <name evidence="2" type="ORF">RHP49_09640</name>
</gene>
<reference evidence="2 3" key="1">
    <citation type="submission" date="2023-09" db="EMBL/GenBank/DDBJ databases">
        <title>Thalassobella suaedae gen. nov., sp. nov., a marine bacterium of the family Flavobacteriaceae isolated from a halophyte Suaeda japonica.</title>
        <authorList>
            <person name="Lee S.Y."/>
            <person name="Hwang C.Y."/>
        </authorList>
    </citation>
    <scope>NUCLEOTIDE SEQUENCE [LARGE SCALE GENOMIC DNA]</scope>
    <source>
        <strain evidence="2 3">HL-DH10</strain>
    </source>
</reference>
<dbReference type="EMBL" id="CP134536">
    <property type="protein sequence ID" value="WNH11183.1"/>
    <property type="molecule type" value="Genomic_DNA"/>
</dbReference>
<dbReference type="Proteomes" id="UP001303407">
    <property type="component" value="Chromosome"/>
</dbReference>
<dbReference type="RefSeq" id="WP_415861159.1">
    <property type="nucleotide sequence ID" value="NZ_CP134536.1"/>
</dbReference>
<protein>
    <recommendedName>
        <fullName evidence="4">Polyketide cyclase</fullName>
    </recommendedName>
</protein>
<evidence type="ECO:0008006" key="4">
    <source>
        <dbReference type="Google" id="ProtNLM"/>
    </source>
</evidence>
<feature type="transmembrane region" description="Helical" evidence="1">
    <location>
        <begin position="5"/>
        <end position="22"/>
    </location>
</feature>